<keyword evidence="4" id="KW-0456">Lyase</keyword>
<sequence length="101" mass="11623">MYMKPLLKENTLIQVKDILKAHQNLKDVVIHTPLQKNERLSERYECNVYLKREDLQVVRSFKLRGAFNKMSQLPKDKLENGIVCASAGNHAQGVAYILVNI</sequence>
<dbReference type="GO" id="GO:0009097">
    <property type="term" value="P:isoleucine biosynthetic process"/>
    <property type="evidence" value="ECO:0007669"/>
    <property type="project" value="TreeGrafter"/>
</dbReference>
<accession>A0A5S9MBC0</accession>
<comment type="similarity">
    <text evidence="2">Belongs to the serine/threonine dehydratase family.</text>
</comment>
<reference evidence="6 7" key="1">
    <citation type="submission" date="2019-12" db="EMBL/GenBank/DDBJ databases">
        <title>Full genome sequence of a Bacillus safensis strain isolated from commercially available natto in Indonesia.</title>
        <authorList>
            <person name="Yoshida M."/>
            <person name="Uomi M."/>
            <person name="Waturangi D."/>
            <person name="Ekaputri J.J."/>
            <person name="Setiamarga D.H.E."/>
        </authorList>
    </citation>
    <scope>NUCLEOTIDE SEQUENCE [LARGE SCALE GENOMIC DNA]</scope>
    <source>
        <strain evidence="6 7">IDN1</strain>
    </source>
</reference>
<evidence type="ECO:0000256" key="1">
    <source>
        <dbReference type="ARBA" id="ARBA00001933"/>
    </source>
</evidence>
<dbReference type="PANTHER" id="PTHR48078">
    <property type="entry name" value="THREONINE DEHYDRATASE, MITOCHONDRIAL-RELATED"/>
    <property type="match status" value="1"/>
</dbReference>
<dbReference type="AlphaFoldDB" id="A0A5S9MBC0"/>
<dbReference type="GO" id="GO:0030170">
    <property type="term" value="F:pyridoxal phosphate binding"/>
    <property type="evidence" value="ECO:0007669"/>
    <property type="project" value="InterPro"/>
</dbReference>
<dbReference type="Gene3D" id="3.40.50.1100">
    <property type="match status" value="2"/>
</dbReference>
<evidence type="ECO:0000313" key="6">
    <source>
        <dbReference type="EMBL" id="BBP90165.1"/>
    </source>
</evidence>
<evidence type="ECO:0000256" key="3">
    <source>
        <dbReference type="ARBA" id="ARBA00022898"/>
    </source>
</evidence>
<gene>
    <name evidence="6" type="ORF">BsIDN1_37830</name>
</gene>
<evidence type="ECO:0000259" key="5">
    <source>
        <dbReference type="Pfam" id="PF00291"/>
    </source>
</evidence>
<dbReference type="Proteomes" id="UP000464658">
    <property type="component" value="Chromosome"/>
</dbReference>
<dbReference type="InterPro" id="IPR036052">
    <property type="entry name" value="TrpB-like_PALP_sf"/>
</dbReference>
<dbReference type="GO" id="GO:0004794">
    <property type="term" value="F:threonine deaminase activity"/>
    <property type="evidence" value="ECO:0007669"/>
    <property type="project" value="TreeGrafter"/>
</dbReference>
<comment type="cofactor">
    <cofactor evidence="1">
        <name>pyridoxal 5'-phosphate</name>
        <dbReference type="ChEBI" id="CHEBI:597326"/>
    </cofactor>
</comment>
<dbReference type="EMBL" id="AP021906">
    <property type="protein sequence ID" value="BBP90165.1"/>
    <property type="molecule type" value="Genomic_DNA"/>
</dbReference>
<organism evidence="6 7">
    <name type="scientific">Bacillus safensis</name>
    <dbReference type="NCBI Taxonomy" id="561879"/>
    <lineage>
        <taxon>Bacteria</taxon>
        <taxon>Bacillati</taxon>
        <taxon>Bacillota</taxon>
        <taxon>Bacilli</taxon>
        <taxon>Bacillales</taxon>
        <taxon>Bacillaceae</taxon>
        <taxon>Bacillus</taxon>
    </lineage>
</organism>
<dbReference type="InterPro" id="IPR000634">
    <property type="entry name" value="Ser/Thr_deHydtase_PyrdxlP-BS"/>
</dbReference>
<dbReference type="PANTHER" id="PTHR48078:SF11">
    <property type="entry name" value="THREONINE DEHYDRATASE, MITOCHONDRIAL"/>
    <property type="match status" value="1"/>
</dbReference>
<feature type="domain" description="Tryptophan synthase beta chain-like PALP" evidence="5">
    <location>
        <begin position="28"/>
        <end position="97"/>
    </location>
</feature>
<evidence type="ECO:0000256" key="2">
    <source>
        <dbReference type="ARBA" id="ARBA00010869"/>
    </source>
</evidence>
<dbReference type="InterPro" id="IPR050147">
    <property type="entry name" value="Ser/Thr_Dehydratase"/>
</dbReference>
<dbReference type="SUPFAM" id="SSF53686">
    <property type="entry name" value="Tryptophan synthase beta subunit-like PLP-dependent enzymes"/>
    <property type="match status" value="1"/>
</dbReference>
<dbReference type="InterPro" id="IPR001926">
    <property type="entry name" value="TrpB-like_PALP"/>
</dbReference>
<evidence type="ECO:0000313" key="7">
    <source>
        <dbReference type="Proteomes" id="UP000464658"/>
    </source>
</evidence>
<name>A0A5S9MBC0_BACIA</name>
<dbReference type="Pfam" id="PF00291">
    <property type="entry name" value="PALP"/>
    <property type="match status" value="1"/>
</dbReference>
<keyword evidence="3" id="KW-0663">Pyridoxal phosphate</keyword>
<protein>
    <recommendedName>
        <fullName evidence="5">Tryptophan synthase beta chain-like PALP domain-containing protein</fullName>
    </recommendedName>
</protein>
<proteinExistence type="inferred from homology"/>
<dbReference type="PROSITE" id="PS00165">
    <property type="entry name" value="DEHYDRATASE_SER_THR"/>
    <property type="match status" value="1"/>
</dbReference>
<dbReference type="GO" id="GO:0006565">
    <property type="term" value="P:L-serine catabolic process"/>
    <property type="evidence" value="ECO:0007669"/>
    <property type="project" value="TreeGrafter"/>
</dbReference>
<evidence type="ECO:0000256" key="4">
    <source>
        <dbReference type="ARBA" id="ARBA00023239"/>
    </source>
</evidence>
<dbReference type="GO" id="GO:0006567">
    <property type="term" value="P:L-threonine catabolic process"/>
    <property type="evidence" value="ECO:0007669"/>
    <property type="project" value="TreeGrafter"/>
</dbReference>
<dbReference type="GO" id="GO:0003941">
    <property type="term" value="F:L-serine ammonia-lyase activity"/>
    <property type="evidence" value="ECO:0007669"/>
    <property type="project" value="TreeGrafter"/>
</dbReference>